<keyword evidence="7" id="KW-1185">Reference proteome</keyword>
<dbReference type="GO" id="GO:0030313">
    <property type="term" value="C:cell envelope"/>
    <property type="evidence" value="ECO:0007669"/>
    <property type="project" value="UniProtKB-SubCell"/>
</dbReference>
<dbReference type="SUPFAM" id="SSF52833">
    <property type="entry name" value="Thioredoxin-like"/>
    <property type="match status" value="1"/>
</dbReference>
<keyword evidence="4" id="KW-0472">Membrane</keyword>
<dbReference type="GO" id="GO:0017004">
    <property type="term" value="P:cytochrome complex assembly"/>
    <property type="evidence" value="ECO:0007669"/>
    <property type="project" value="UniProtKB-KW"/>
</dbReference>
<sequence length="280" mass="30424">MNQALQIGPLSLPYSLLLTLLAITLGGFVARRLARSAGTEVEPTLTHMLLVGLVAARLAFVWQWREQYLELPLSILDVRDGGWEPAAGLVVALLFGLQRAFRQTDLRKPVLAAVLTTGMVLLLGGVVTFLMASSAAPLPPLTLRSLDGRPVALASFAGKPTVVNLWATWCPPCQREMPVMQQAQASNPDVNIVFVNQGEEPRTIAAFLDRHSLVLRHVLVDPQHQTGAALGHRALPTTLFFDAEGRLADTRIGELSQATLTQRLTRLRAASPPKQQPTTQ</sequence>
<dbReference type="PANTHER" id="PTHR42852">
    <property type="entry name" value="THIOL:DISULFIDE INTERCHANGE PROTEIN DSBE"/>
    <property type="match status" value="1"/>
</dbReference>
<dbReference type="InterPro" id="IPR017937">
    <property type="entry name" value="Thioredoxin_CS"/>
</dbReference>
<dbReference type="Gene3D" id="3.40.30.10">
    <property type="entry name" value="Glutaredoxin"/>
    <property type="match status" value="1"/>
</dbReference>
<dbReference type="InterPro" id="IPR001640">
    <property type="entry name" value="Lgt"/>
</dbReference>
<evidence type="ECO:0000256" key="2">
    <source>
        <dbReference type="ARBA" id="ARBA00022748"/>
    </source>
</evidence>
<dbReference type="PROSITE" id="PS00194">
    <property type="entry name" value="THIOREDOXIN_1"/>
    <property type="match status" value="1"/>
</dbReference>
<feature type="transmembrane region" description="Helical" evidence="4">
    <location>
        <begin position="45"/>
        <end position="62"/>
    </location>
</feature>
<organism evidence="6 7">
    <name type="scientific">Hydrogenophaga aromaticivorans</name>
    <dbReference type="NCBI Taxonomy" id="2610898"/>
    <lineage>
        <taxon>Bacteria</taxon>
        <taxon>Pseudomonadati</taxon>
        <taxon>Pseudomonadota</taxon>
        <taxon>Betaproteobacteria</taxon>
        <taxon>Burkholderiales</taxon>
        <taxon>Comamonadaceae</taxon>
        <taxon>Hydrogenophaga</taxon>
    </lineage>
</organism>
<name>A0A7Y8GVC4_9BURK</name>
<evidence type="ECO:0000256" key="3">
    <source>
        <dbReference type="ARBA" id="ARBA00023284"/>
    </source>
</evidence>
<dbReference type="Pfam" id="PF08534">
    <property type="entry name" value="Redoxin"/>
    <property type="match status" value="1"/>
</dbReference>
<evidence type="ECO:0000256" key="1">
    <source>
        <dbReference type="ARBA" id="ARBA00004196"/>
    </source>
</evidence>
<evidence type="ECO:0000256" key="4">
    <source>
        <dbReference type="SAM" id="Phobius"/>
    </source>
</evidence>
<dbReference type="InterPro" id="IPR050553">
    <property type="entry name" value="Thioredoxin_ResA/DsbE_sf"/>
</dbReference>
<dbReference type="GO" id="GO:0015036">
    <property type="term" value="F:disulfide oxidoreductase activity"/>
    <property type="evidence" value="ECO:0007669"/>
    <property type="project" value="UniProtKB-ARBA"/>
</dbReference>
<proteinExistence type="predicted"/>
<feature type="transmembrane region" description="Helical" evidence="4">
    <location>
        <begin position="12"/>
        <end position="33"/>
    </location>
</feature>
<feature type="transmembrane region" description="Helical" evidence="4">
    <location>
        <begin position="110"/>
        <end position="132"/>
    </location>
</feature>
<dbReference type="InterPro" id="IPR013766">
    <property type="entry name" value="Thioredoxin_domain"/>
</dbReference>
<dbReference type="RefSeq" id="WP_177135463.1">
    <property type="nucleotide sequence ID" value="NZ_VYGV01000007.1"/>
</dbReference>
<comment type="caution">
    <text evidence="6">The sequence shown here is derived from an EMBL/GenBank/DDBJ whole genome shotgun (WGS) entry which is preliminary data.</text>
</comment>
<feature type="domain" description="Thioredoxin" evidence="5">
    <location>
        <begin position="132"/>
        <end position="269"/>
    </location>
</feature>
<accession>A0A7Y8GVC4</accession>
<dbReference type="GO" id="GO:0005886">
    <property type="term" value="C:plasma membrane"/>
    <property type="evidence" value="ECO:0007669"/>
    <property type="project" value="InterPro"/>
</dbReference>
<dbReference type="Pfam" id="PF01790">
    <property type="entry name" value="LGT"/>
    <property type="match status" value="1"/>
</dbReference>
<evidence type="ECO:0000259" key="5">
    <source>
        <dbReference type="PROSITE" id="PS51352"/>
    </source>
</evidence>
<dbReference type="GO" id="GO:0008961">
    <property type="term" value="F:phosphatidylglycerol-prolipoprotein diacylglyceryl transferase activity"/>
    <property type="evidence" value="ECO:0007669"/>
    <property type="project" value="InterPro"/>
</dbReference>
<dbReference type="AlphaFoldDB" id="A0A7Y8GVC4"/>
<dbReference type="EMBL" id="VYGV01000007">
    <property type="protein sequence ID" value="NWF45550.1"/>
    <property type="molecule type" value="Genomic_DNA"/>
</dbReference>
<dbReference type="InterPro" id="IPR013740">
    <property type="entry name" value="Redoxin"/>
</dbReference>
<keyword evidence="4" id="KW-0812">Transmembrane</keyword>
<evidence type="ECO:0000313" key="7">
    <source>
        <dbReference type="Proteomes" id="UP000545507"/>
    </source>
</evidence>
<reference evidence="6 7" key="1">
    <citation type="submission" date="2019-09" db="EMBL/GenBank/DDBJ databases">
        <title>Hydrogenophaga aromatica sp. nov., isolated from a para-xylene-degrading enrichment culture.</title>
        <authorList>
            <person name="Tancsics A."/>
            <person name="Banerjee S."/>
        </authorList>
    </citation>
    <scope>NUCLEOTIDE SEQUENCE [LARGE SCALE GENOMIC DNA]</scope>
    <source>
        <strain evidence="6 7">D2P1</strain>
    </source>
</reference>
<dbReference type="InterPro" id="IPR036249">
    <property type="entry name" value="Thioredoxin-like_sf"/>
</dbReference>
<comment type="subcellular location">
    <subcellularLocation>
        <location evidence="1">Cell envelope</location>
    </subcellularLocation>
</comment>
<dbReference type="PROSITE" id="PS51352">
    <property type="entry name" value="THIOREDOXIN_2"/>
    <property type="match status" value="1"/>
</dbReference>
<keyword evidence="4" id="KW-1133">Transmembrane helix</keyword>
<dbReference type="Proteomes" id="UP000545507">
    <property type="component" value="Unassembled WGS sequence"/>
</dbReference>
<dbReference type="GO" id="GO:0042158">
    <property type="term" value="P:lipoprotein biosynthetic process"/>
    <property type="evidence" value="ECO:0007669"/>
    <property type="project" value="InterPro"/>
</dbReference>
<keyword evidence="2" id="KW-0201">Cytochrome c-type biogenesis</keyword>
<keyword evidence="3" id="KW-0676">Redox-active center</keyword>
<dbReference type="PANTHER" id="PTHR42852:SF18">
    <property type="entry name" value="CHROMOSOME UNDETERMINED SCAFFOLD_47, WHOLE GENOME SHOTGUN SEQUENCE"/>
    <property type="match status" value="1"/>
</dbReference>
<dbReference type="CDD" id="cd02966">
    <property type="entry name" value="TlpA_like_family"/>
    <property type="match status" value="1"/>
</dbReference>
<evidence type="ECO:0000313" key="6">
    <source>
        <dbReference type="EMBL" id="NWF45550.1"/>
    </source>
</evidence>
<gene>
    <name evidence="6" type="ORF">F3K02_09865</name>
</gene>
<protein>
    <submittedName>
        <fullName evidence="6">TlpA family protein disulfide reductase</fullName>
    </submittedName>
</protein>